<dbReference type="Proteomes" id="UP001304813">
    <property type="component" value="Segment"/>
</dbReference>
<accession>A0AA86IYF2</accession>
<sequence length="62" mass="7303">MSLIDEVNGIADRVLINQSNWTFSNPSEYIQLYDELNIKFSEELYNPDNLNLNTEYDDENVE</sequence>
<evidence type="ECO:0000313" key="2">
    <source>
        <dbReference type="Proteomes" id="UP001304813"/>
    </source>
</evidence>
<proteinExistence type="predicted"/>
<organism evidence="1 2">
    <name type="scientific">Yersinia phage vB_Yru_GN1</name>
    <dbReference type="NCBI Taxonomy" id="3074381"/>
    <lineage>
        <taxon>Viruses</taxon>
        <taxon>Duplodnaviria</taxon>
        <taxon>Heunggongvirae</taxon>
        <taxon>Uroviricota</taxon>
        <taxon>Caudoviricetes</taxon>
        <taxon>Caudoviricetes incertae sedis</taxon>
        <taxon>Sepahanvirus</taxon>
        <taxon>Sepahanvirus vB-Yru-GN1</taxon>
    </lineage>
</organism>
<keyword evidence="2" id="KW-1185">Reference proteome</keyword>
<dbReference type="EMBL" id="LC779065">
    <property type="protein sequence ID" value="BES79904.1"/>
    <property type="molecule type" value="Genomic_DNA"/>
</dbReference>
<reference evidence="1 2" key="1">
    <citation type="submission" date="2023-09" db="EMBL/GenBank/DDBJ databases">
        <title>Analysis of phage genome (vB_Yru_GN1) of the bacterium (Yersinia ruckeri).</title>
        <authorList>
            <person name="Ganjoor M.S."/>
            <person name="Bouzari M."/>
            <person name="Soleimani-Delfan A."/>
        </authorList>
    </citation>
    <scope>NUCLEOTIDE SEQUENCE [LARGE SCALE GENOMIC DNA]</scope>
    <source>
        <strain evidence="2">vB_Yru_GN1</strain>
    </source>
</reference>
<protein>
    <submittedName>
        <fullName evidence="1">Uncharacterized protein</fullName>
    </submittedName>
</protein>
<evidence type="ECO:0000313" key="1">
    <source>
        <dbReference type="EMBL" id="BES79904.1"/>
    </source>
</evidence>
<name>A0AA86IYF2_9CAUD</name>